<gene>
    <name evidence="6" type="ORF">SAMN02745217_02258</name>
</gene>
<keyword evidence="5" id="KW-0411">Iron-sulfur</keyword>
<dbReference type="AlphaFoldDB" id="A0A1M7Y9M3"/>
<dbReference type="EMBL" id="FRFD01000006">
    <property type="protein sequence ID" value="SHO49333.1"/>
    <property type="molecule type" value="Genomic_DNA"/>
</dbReference>
<dbReference type="GO" id="GO:0016491">
    <property type="term" value="F:oxidoreductase activity"/>
    <property type="evidence" value="ECO:0007669"/>
    <property type="project" value="UniProtKB-KW"/>
</dbReference>
<dbReference type="Gene3D" id="3.50.50.60">
    <property type="entry name" value="FAD/NAD(P)-binding domain"/>
    <property type="match status" value="1"/>
</dbReference>
<dbReference type="SUPFAM" id="SSF51905">
    <property type="entry name" value="FAD/NAD(P)-binding domain"/>
    <property type="match status" value="1"/>
</dbReference>
<keyword evidence="1" id="KW-0004">4Fe-4S</keyword>
<sequence length="445" mass="48988">MKGMVIDMYEQMLHESNCDVVVVGAGPSGISAAIAAARNGTKVILLEEDSLPGGAPVDMYVCMTCGDPRVGIYRELLDFLNENHTIDMEPVIPFHAGMDDNNHWWMPYSYAHTISHFLSQEPNIRLITGVRATSILCKEDSNGQKKVSGVIASHGFGTQPLVIHAKVTIDSTGTGILAEMAGCDVRYGADTKADFGEEYAPDERNNRVMPCTLMYITQRMSGDTMPDFSDFRGGGFVEDKLYNWSSSIYTEALARNKGIYLHWGATVECADTRDDMLLGEAYMQALVQIEHNAKTWYEHGFTVQAAPKIGVRECRRVMGDYVLTIYDMLKGNFEYDTIAVSNYGVDLWGSAKIDEKGLNKKFRTYGIPYRSLLPKHTEGLLIAGKCISGSRFACSSYRVQPIVASIGQACGTAAAISVKDNIQLREVSVTKVQSILQKCGVIDSL</sequence>
<evidence type="ECO:0000256" key="2">
    <source>
        <dbReference type="ARBA" id="ARBA00022723"/>
    </source>
</evidence>
<dbReference type="InterPro" id="IPR036188">
    <property type="entry name" value="FAD/NAD-bd_sf"/>
</dbReference>
<keyword evidence="3" id="KW-0560">Oxidoreductase</keyword>
<accession>A0A1M7Y9M3</accession>
<proteinExistence type="predicted"/>
<dbReference type="InterPro" id="IPR039650">
    <property type="entry name" value="HdrA-like"/>
</dbReference>
<name>A0A1M7Y9M3_9FIRM</name>
<evidence type="ECO:0000313" key="7">
    <source>
        <dbReference type="Proteomes" id="UP000184612"/>
    </source>
</evidence>
<dbReference type="GO" id="GO:0046872">
    <property type="term" value="F:metal ion binding"/>
    <property type="evidence" value="ECO:0007669"/>
    <property type="project" value="UniProtKB-KW"/>
</dbReference>
<dbReference type="OrthoDB" id="9759982at2"/>
<keyword evidence="2" id="KW-0479">Metal-binding</keyword>
<keyword evidence="7" id="KW-1185">Reference proteome</keyword>
<dbReference type="Proteomes" id="UP000184612">
    <property type="component" value="Unassembled WGS sequence"/>
</dbReference>
<reference evidence="6 7" key="1">
    <citation type="submission" date="2016-12" db="EMBL/GenBank/DDBJ databases">
        <authorList>
            <person name="Song W.-J."/>
            <person name="Kurnit D.M."/>
        </authorList>
    </citation>
    <scope>NUCLEOTIDE SEQUENCE [LARGE SCALE GENOMIC DNA]</scope>
    <source>
        <strain evidence="6 7">DSM 12503</strain>
    </source>
</reference>
<organism evidence="6 7">
    <name type="scientific">Anaerocolumna xylanovorans DSM 12503</name>
    <dbReference type="NCBI Taxonomy" id="1121345"/>
    <lineage>
        <taxon>Bacteria</taxon>
        <taxon>Bacillati</taxon>
        <taxon>Bacillota</taxon>
        <taxon>Clostridia</taxon>
        <taxon>Lachnospirales</taxon>
        <taxon>Lachnospiraceae</taxon>
        <taxon>Anaerocolumna</taxon>
    </lineage>
</organism>
<dbReference type="PANTHER" id="PTHR43498">
    <property type="entry name" value="FERREDOXIN:COB-COM HETERODISULFIDE REDUCTASE SUBUNIT A"/>
    <property type="match status" value="1"/>
</dbReference>
<evidence type="ECO:0000256" key="4">
    <source>
        <dbReference type="ARBA" id="ARBA00023004"/>
    </source>
</evidence>
<evidence type="ECO:0000256" key="5">
    <source>
        <dbReference type="ARBA" id="ARBA00023014"/>
    </source>
</evidence>
<evidence type="ECO:0000256" key="1">
    <source>
        <dbReference type="ARBA" id="ARBA00022485"/>
    </source>
</evidence>
<dbReference type="PANTHER" id="PTHR43498:SF1">
    <property type="entry name" value="COB--COM HETERODISULFIDE REDUCTASE IRON-SULFUR SUBUNIT A"/>
    <property type="match status" value="1"/>
</dbReference>
<dbReference type="GO" id="GO:0051539">
    <property type="term" value="F:4 iron, 4 sulfur cluster binding"/>
    <property type="evidence" value="ECO:0007669"/>
    <property type="project" value="UniProtKB-KW"/>
</dbReference>
<keyword evidence="4" id="KW-0408">Iron</keyword>
<evidence type="ECO:0000313" key="6">
    <source>
        <dbReference type="EMBL" id="SHO49333.1"/>
    </source>
</evidence>
<dbReference type="STRING" id="1121345.SAMN02745217_02258"/>
<dbReference type="Pfam" id="PF12831">
    <property type="entry name" value="FAD_oxidored"/>
    <property type="match status" value="1"/>
</dbReference>
<protein>
    <submittedName>
        <fullName evidence="6">FAD dependent oxidoreductase</fullName>
    </submittedName>
</protein>
<dbReference type="RefSeq" id="WP_073588952.1">
    <property type="nucleotide sequence ID" value="NZ_FRFD01000006.1"/>
</dbReference>
<evidence type="ECO:0000256" key="3">
    <source>
        <dbReference type="ARBA" id="ARBA00023002"/>
    </source>
</evidence>